<accession>A0AAD5P749</accession>
<reference evidence="3" key="2">
    <citation type="submission" date="2023-02" db="EMBL/GenBank/DDBJ databases">
        <authorList>
            <consortium name="DOE Joint Genome Institute"/>
            <person name="Mondo S.J."/>
            <person name="Chang Y."/>
            <person name="Wang Y."/>
            <person name="Ahrendt S."/>
            <person name="Andreopoulos W."/>
            <person name="Barry K."/>
            <person name="Beard J."/>
            <person name="Benny G.L."/>
            <person name="Blankenship S."/>
            <person name="Bonito G."/>
            <person name="Cuomo C."/>
            <person name="Desiro A."/>
            <person name="Gervers K.A."/>
            <person name="Hundley H."/>
            <person name="Kuo A."/>
            <person name="LaButti K."/>
            <person name="Lang B.F."/>
            <person name="Lipzen A."/>
            <person name="O'Donnell K."/>
            <person name="Pangilinan J."/>
            <person name="Reynolds N."/>
            <person name="Sandor L."/>
            <person name="Smith M.W."/>
            <person name="Tsang A."/>
            <person name="Grigoriev I.V."/>
            <person name="Stajich J.E."/>
            <person name="Spatafora J.W."/>
        </authorList>
    </citation>
    <scope>NUCLEOTIDE SEQUENCE</scope>
    <source>
        <strain evidence="3">RSA 2281</strain>
    </source>
</reference>
<evidence type="ECO:0000259" key="2">
    <source>
        <dbReference type="PROSITE" id="PS50013"/>
    </source>
</evidence>
<feature type="domain" description="Chromo" evidence="2">
    <location>
        <begin position="151"/>
        <end position="181"/>
    </location>
</feature>
<dbReference type="InterPro" id="IPR000953">
    <property type="entry name" value="Chromo/chromo_shadow_dom"/>
</dbReference>
<evidence type="ECO:0000313" key="4">
    <source>
        <dbReference type="Proteomes" id="UP001209540"/>
    </source>
</evidence>
<feature type="non-terminal residue" evidence="3">
    <location>
        <position position="181"/>
    </location>
</feature>
<dbReference type="AlphaFoldDB" id="A0AAD5P749"/>
<gene>
    <name evidence="3" type="ORF">BDA99DRAFT_415156</name>
</gene>
<dbReference type="PROSITE" id="PS50013">
    <property type="entry name" value="CHROMO_2"/>
    <property type="match status" value="1"/>
</dbReference>
<dbReference type="EMBL" id="JAIXMP010000060">
    <property type="protein sequence ID" value="KAI9244381.1"/>
    <property type="molecule type" value="Genomic_DNA"/>
</dbReference>
<protein>
    <recommendedName>
        <fullName evidence="2">Chromo domain-containing protein</fullName>
    </recommendedName>
</protein>
<evidence type="ECO:0000313" key="3">
    <source>
        <dbReference type="EMBL" id="KAI9244381.1"/>
    </source>
</evidence>
<dbReference type="SUPFAM" id="SSF54160">
    <property type="entry name" value="Chromo domain-like"/>
    <property type="match status" value="1"/>
</dbReference>
<comment type="caution">
    <text evidence="3">The sequence shown here is derived from an EMBL/GenBank/DDBJ whole genome shotgun (WGS) entry which is preliminary data.</text>
</comment>
<dbReference type="Proteomes" id="UP001209540">
    <property type="component" value="Unassembled WGS sequence"/>
</dbReference>
<feature type="compositionally biased region" description="Acidic residues" evidence="1">
    <location>
        <begin position="107"/>
        <end position="120"/>
    </location>
</feature>
<dbReference type="Gene3D" id="2.40.50.40">
    <property type="match status" value="1"/>
</dbReference>
<evidence type="ECO:0000256" key="1">
    <source>
        <dbReference type="SAM" id="MobiDB-lite"/>
    </source>
</evidence>
<dbReference type="CDD" id="cd00024">
    <property type="entry name" value="CD_CSD"/>
    <property type="match status" value="1"/>
</dbReference>
<proteinExistence type="predicted"/>
<reference evidence="3" key="1">
    <citation type="journal article" date="2022" name="IScience">
        <title>Evolution of zygomycete secretomes and the origins of terrestrial fungal ecologies.</title>
        <authorList>
            <person name="Chang Y."/>
            <person name="Wang Y."/>
            <person name="Mondo S."/>
            <person name="Ahrendt S."/>
            <person name="Andreopoulos W."/>
            <person name="Barry K."/>
            <person name="Beard J."/>
            <person name="Benny G.L."/>
            <person name="Blankenship S."/>
            <person name="Bonito G."/>
            <person name="Cuomo C."/>
            <person name="Desiro A."/>
            <person name="Gervers K.A."/>
            <person name="Hundley H."/>
            <person name="Kuo A."/>
            <person name="LaButti K."/>
            <person name="Lang B.F."/>
            <person name="Lipzen A."/>
            <person name="O'Donnell K."/>
            <person name="Pangilinan J."/>
            <person name="Reynolds N."/>
            <person name="Sandor L."/>
            <person name="Smith M.E."/>
            <person name="Tsang A."/>
            <person name="Grigoriev I.V."/>
            <person name="Stajich J.E."/>
            <person name="Spatafora J.W."/>
        </authorList>
    </citation>
    <scope>NUCLEOTIDE SEQUENCE</scope>
    <source>
        <strain evidence="3">RSA 2281</strain>
    </source>
</reference>
<dbReference type="InterPro" id="IPR016197">
    <property type="entry name" value="Chromo-like_dom_sf"/>
</dbReference>
<feature type="region of interest" description="Disordered" evidence="1">
    <location>
        <begin position="106"/>
        <end position="144"/>
    </location>
</feature>
<feature type="non-terminal residue" evidence="3">
    <location>
        <position position="1"/>
    </location>
</feature>
<sequence length="181" mass="21731">QDIIALDEGYTLFIKQFETLCKNKSLNFTDKNLFYPIRKENSIKLNTQEEHYNKVFSSFHSLVENQLVDIEYTNEMEQSEKLREIDKLQKDLLNLSIENINNSMIIDNEEEDDNNGDIEDEKSNIDFPKYKNPTKKRKKKSKSLKKNNNIYEVENIESYKIENKQYIFYVKWKNYNNSENT</sequence>
<keyword evidence="4" id="KW-1185">Reference proteome</keyword>
<feature type="compositionally biased region" description="Basic residues" evidence="1">
    <location>
        <begin position="132"/>
        <end position="144"/>
    </location>
</feature>
<name>A0AAD5P749_9FUNG</name>
<organism evidence="3 4">
    <name type="scientific">Phascolomyces articulosus</name>
    <dbReference type="NCBI Taxonomy" id="60185"/>
    <lineage>
        <taxon>Eukaryota</taxon>
        <taxon>Fungi</taxon>
        <taxon>Fungi incertae sedis</taxon>
        <taxon>Mucoromycota</taxon>
        <taxon>Mucoromycotina</taxon>
        <taxon>Mucoromycetes</taxon>
        <taxon>Mucorales</taxon>
        <taxon>Lichtheimiaceae</taxon>
        <taxon>Phascolomyces</taxon>
    </lineage>
</organism>